<reference evidence="7" key="1">
    <citation type="submission" date="2013-02" db="EMBL/GenBank/DDBJ databases">
        <authorList>
            <person name="Hughes D."/>
        </authorList>
    </citation>
    <scope>NUCLEOTIDE SEQUENCE</scope>
    <source>
        <strain>Durham</strain>
        <strain evidence="7">NC isolate 2 -- Noor lab</strain>
    </source>
</reference>
<evidence type="ECO:0000256" key="5">
    <source>
        <dbReference type="SAM" id="Phobius"/>
    </source>
</evidence>
<dbReference type="PANTHER" id="PTHR24238">
    <property type="entry name" value="G-PROTEIN COUPLED RECEPTOR"/>
    <property type="match status" value="1"/>
</dbReference>
<comment type="subcellular location">
    <subcellularLocation>
        <location evidence="1">Membrane</location>
        <topology evidence="1">Multi-pass membrane protein</topology>
    </subcellularLocation>
</comment>
<keyword evidence="5" id="KW-1133">Transmembrane helix</keyword>
<keyword evidence="3" id="KW-0675">Receptor</keyword>
<sequence>MNTISLFNSTIVYKGIGPSGVLYLQLLAYISSCCNPITYCFMNRGFRKAFLNLFRCFKRFRSPQRKISIGGGDRTQETDLEISKISNQIYHCQKFCTDSTQSY</sequence>
<protein>
    <recommendedName>
        <fullName evidence="8">G-protein coupled receptors family 1 profile domain-containing protein</fullName>
    </recommendedName>
</protein>
<dbReference type="STRING" id="36166.T1GLU9"/>
<dbReference type="SUPFAM" id="SSF81321">
    <property type="entry name" value="Family A G protein-coupled receptor-like"/>
    <property type="match status" value="1"/>
</dbReference>
<evidence type="ECO:0000256" key="4">
    <source>
        <dbReference type="ARBA" id="ARBA00023224"/>
    </source>
</evidence>
<dbReference type="Proteomes" id="UP000015102">
    <property type="component" value="Unassembled WGS sequence"/>
</dbReference>
<evidence type="ECO:0000313" key="6">
    <source>
        <dbReference type="EnsemblMetazoa" id="MESCA004513-PA"/>
    </source>
</evidence>
<dbReference type="GO" id="GO:0005886">
    <property type="term" value="C:plasma membrane"/>
    <property type="evidence" value="ECO:0007669"/>
    <property type="project" value="TreeGrafter"/>
</dbReference>
<reference evidence="6" key="2">
    <citation type="submission" date="2015-06" db="UniProtKB">
        <authorList>
            <consortium name="EnsemblMetazoa"/>
        </authorList>
    </citation>
    <scope>IDENTIFICATION</scope>
</reference>
<evidence type="ECO:0000256" key="1">
    <source>
        <dbReference type="ARBA" id="ARBA00004141"/>
    </source>
</evidence>
<keyword evidence="7" id="KW-1185">Reference proteome</keyword>
<keyword evidence="5" id="KW-0812">Transmembrane</keyword>
<feature type="transmembrane region" description="Helical" evidence="5">
    <location>
        <begin position="20"/>
        <end position="42"/>
    </location>
</feature>
<keyword evidence="4" id="KW-0807">Transducer</keyword>
<keyword evidence="5" id="KW-0472">Membrane</keyword>
<keyword evidence="2" id="KW-0297">G-protein coupled receptor</keyword>
<dbReference type="GO" id="GO:0008188">
    <property type="term" value="F:neuropeptide receptor activity"/>
    <property type="evidence" value="ECO:0007669"/>
    <property type="project" value="TreeGrafter"/>
</dbReference>
<dbReference type="EMBL" id="CAQQ02091738">
    <property type="status" value="NOT_ANNOTATED_CDS"/>
    <property type="molecule type" value="Genomic_DNA"/>
</dbReference>
<evidence type="ECO:0000256" key="2">
    <source>
        <dbReference type="ARBA" id="ARBA00023040"/>
    </source>
</evidence>
<accession>T1GLU9</accession>
<dbReference type="AlphaFoldDB" id="T1GLU9"/>
<proteinExistence type="predicted"/>
<dbReference type="HOGENOM" id="CLU_2266805_0_0_1"/>
<evidence type="ECO:0000313" key="7">
    <source>
        <dbReference type="Proteomes" id="UP000015102"/>
    </source>
</evidence>
<organism evidence="6 7">
    <name type="scientific">Megaselia scalaris</name>
    <name type="common">Humpbacked fly</name>
    <name type="synonym">Phora scalaris</name>
    <dbReference type="NCBI Taxonomy" id="36166"/>
    <lineage>
        <taxon>Eukaryota</taxon>
        <taxon>Metazoa</taxon>
        <taxon>Ecdysozoa</taxon>
        <taxon>Arthropoda</taxon>
        <taxon>Hexapoda</taxon>
        <taxon>Insecta</taxon>
        <taxon>Pterygota</taxon>
        <taxon>Neoptera</taxon>
        <taxon>Endopterygota</taxon>
        <taxon>Diptera</taxon>
        <taxon>Brachycera</taxon>
        <taxon>Muscomorpha</taxon>
        <taxon>Platypezoidea</taxon>
        <taxon>Phoridae</taxon>
        <taxon>Megaseliini</taxon>
        <taxon>Megaselia</taxon>
    </lineage>
</organism>
<dbReference type="Gene3D" id="1.20.1070.10">
    <property type="entry name" value="Rhodopsin 7-helix transmembrane proteins"/>
    <property type="match status" value="1"/>
</dbReference>
<evidence type="ECO:0008006" key="8">
    <source>
        <dbReference type="Google" id="ProtNLM"/>
    </source>
</evidence>
<evidence type="ECO:0000256" key="3">
    <source>
        <dbReference type="ARBA" id="ARBA00023170"/>
    </source>
</evidence>
<dbReference type="PANTHER" id="PTHR24238:SF75">
    <property type="entry name" value="CHOLECYSTOKININ-LIKE RECEPTOR AT 17D1-RELATED"/>
    <property type="match status" value="1"/>
</dbReference>
<name>T1GLU9_MEGSC</name>
<dbReference type="EnsemblMetazoa" id="MESCA004513-RA">
    <property type="protein sequence ID" value="MESCA004513-PA"/>
    <property type="gene ID" value="MESCA004513"/>
</dbReference>